<evidence type="ECO:0000313" key="2">
    <source>
        <dbReference type="EMBL" id="EFO84189.1"/>
    </source>
</evidence>
<feature type="transmembrane region" description="Helical" evidence="1">
    <location>
        <begin position="30"/>
        <end position="50"/>
    </location>
</feature>
<keyword evidence="3" id="KW-1185">Reference proteome</keyword>
<protein>
    <submittedName>
        <fullName evidence="2">Uncharacterized protein</fullName>
    </submittedName>
</protein>
<sequence length="316" mass="36252">MNLTTEQPPLFYVPIYLHPEFQSVSCNFDFVTVIVVATFICFIPTINSTVRMVLYRHPQKSLTDIHPYVYKSFICMQISEVASTVTDFGVVRIPLTTILTSYYSTSAPDSPLRLFVAAYFLLVYLSQLLIVLFCLMRLLTYRLIFWIWLITSVIFCAVIYIIHFSHGVVCLSLPSPFQYGAILVTSKLSYENRVQTAFDGIFSLVVTILVVVMTSLMLLKLKSLKQLSNTSSRNTNAERTLTITMLIILIPTVFSQLITIMCLVAIQYSAYFLLFRPIFLDCRVTIVSCYFYWTHPYFKKKTTVTDSLTMKPTIMT</sequence>
<dbReference type="Proteomes" id="UP000008281">
    <property type="component" value="Unassembled WGS sequence"/>
</dbReference>
<dbReference type="PANTHER" id="PTHR47516">
    <property type="entry name" value="SERPENTINE RECEPTOR, CLASS U-RELATED"/>
    <property type="match status" value="1"/>
</dbReference>
<accession>E3N2L1</accession>
<keyword evidence="1" id="KW-1133">Transmembrane helix</keyword>
<feature type="transmembrane region" description="Helical" evidence="1">
    <location>
        <begin position="143"/>
        <end position="163"/>
    </location>
</feature>
<feature type="transmembrane region" description="Helical" evidence="1">
    <location>
        <begin position="200"/>
        <end position="219"/>
    </location>
</feature>
<dbReference type="InterPro" id="IPR003839">
    <property type="entry name" value="7TM_GPCR_serpentine_rcpt_Sru"/>
</dbReference>
<keyword evidence="1" id="KW-0812">Transmembrane</keyword>
<name>E3N2L1_CAERE</name>
<feature type="transmembrane region" description="Helical" evidence="1">
    <location>
        <begin position="240"/>
        <end position="266"/>
    </location>
</feature>
<gene>
    <name evidence="2" type="ORF">CRE_16292</name>
</gene>
<dbReference type="OrthoDB" id="5902648at2759"/>
<feature type="transmembrane region" description="Helical" evidence="1">
    <location>
        <begin position="81"/>
        <end position="103"/>
    </location>
</feature>
<organism evidence="3">
    <name type="scientific">Caenorhabditis remanei</name>
    <name type="common">Caenorhabditis vulgaris</name>
    <dbReference type="NCBI Taxonomy" id="31234"/>
    <lineage>
        <taxon>Eukaryota</taxon>
        <taxon>Metazoa</taxon>
        <taxon>Ecdysozoa</taxon>
        <taxon>Nematoda</taxon>
        <taxon>Chromadorea</taxon>
        <taxon>Rhabditida</taxon>
        <taxon>Rhabditina</taxon>
        <taxon>Rhabditomorpha</taxon>
        <taxon>Rhabditoidea</taxon>
        <taxon>Rhabditidae</taxon>
        <taxon>Peloderinae</taxon>
        <taxon>Caenorhabditis</taxon>
    </lineage>
</organism>
<evidence type="ECO:0000313" key="3">
    <source>
        <dbReference type="Proteomes" id="UP000008281"/>
    </source>
</evidence>
<feature type="transmembrane region" description="Helical" evidence="1">
    <location>
        <begin position="272"/>
        <end position="293"/>
    </location>
</feature>
<keyword evidence="1" id="KW-0472">Membrane</keyword>
<proteinExistence type="predicted"/>
<dbReference type="Pfam" id="PF10322">
    <property type="entry name" value="7TM_GPCR_Sru"/>
    <property type="match status" value="1"/>
</dbReference>
<dbReference type="HOGENOM" id="CLU_049496_2_0_1"/>
<reference evidence="2" key="1">
    <citation type="submission" date="2007-07" db="EMBL/GenBank/DDBJ databases">
        <title>PCAP assembly of the Caenorhabditis remanei genome.</title>
        <authorList>
            <consortium name="The Caenorhabditis remanei Sequencing Consortium"/>
            <person name="Wilson R.K."/>
        </authorList>
    </citation>
    <scope>NUCLEOTIDE SEQUENCE [LARGE SCALE GENOMIC DNA]</scope>
    <source>
        <strain evidence="2">PB4641</strain>
    </source>
</reference>
<dbReference type="PANTHER" id="PTHR47516:SF1">
    <property type="entry name" value="SERPENTINE RECEPTOR, CLASS T-RELATED"/>
    <property type="match status" value="1"/>
</dbReference>
<dbReference type="AlphaFoldDB" id="E3N2L1"/>
<dbReference type="InParanoid" id="E3N2L1"/>
<feature type="transmembrane region" description="Helical" evidence="1">
    <location>
        <begin position="115"/>
        <end position="136"/>
    </location>
</feature>
<evidence type="ECO:0000256" key="1">
    <source>
        <dbReference type="SAM" id="Phobius"/>
    </source>
</evidence>
<dbReference type="EMBL" id="DS268513">
    <property type="protein sequence ID" value="EFO84189.1"/>
    <property type="molecule type" value="Genomic_DNA"/>
</dbReference>